<dbReference type="InterPro" id="IPR017455">
    <property type="entry name" value="Znf_FYVE-rel"/>
</dbReference>
<name>A0AAE1CTH2_9GAST</name>
<dbReference type="Gene3D" id="1.20.900.10">
    <property type="entry name" value="Dbl homology (DH) domain"/>
    <property type="match status" value="1"/>
</dbReference>
<evidence type="ECO:0000256" key="2">
    <source>
        <dbReference type="ARBA" id="ARBA00022490"/>
    </source>
</evidence>
<protein>
    <recommendedName>
        <fullName evidence="15">FYVE, RhoGEF and PH domain-containing protein 4</fullName>
    </recommendedName>
</protein>
<dbReference type="PANTHER" id="PTHR12673:SF241">
    <property type="entry name" value="DH DOMAIN-CONTAINING PROTEIN"/>
    <property type="match status" value="1"/>
</dbReference>
<feature type="region of interest" description="Disordered" evidence="9">
    <location>
        <begin position="541"/>
        <end position="687"/>
    </location>
</feature>
<gene>
    <name evidence="13" type="ORF">RRG08_029123</name>
</gene>
<evidence type="ECO:0000256" key="5">
    <source>
        <dbReference type="ARBA" id="ARBA00022771"/>
    </source>
</evidence>
<evidence type="ECO:0000256" key="3">
    <source>
        <dbReference type="ARBA" id="ARBA00022658"/>
    </source>
</evidence>
<dbReference type="InterPro" id="IPR001849">
    <property type="entry name" value="PH_domain"/>
</dbReference>
<dbReference type="GO" id="GO:0005737">
    <property type="term" value="C:cytoplasm"/>
    <property type="evidence" value="ECO:0007669"/>
    <property type="project" value="TreeGrafter"/>
</dbReference>
<dbReference type="Gene3D" id="3.30.40.10">
    <property type="entry name" value="Zinc/RING finger domain, C3HC4 (zinc finger)"/>
    <property type="match status" value="1"/>
</dbReference>
<evidence type="ECO:0008006" key="15">
    <source>
        <dbReference type="Google" id="ProtNLM"/>
    </source>
</evidence>
<dbReference type="InterPro" id="IPR000306">
    <property type="entry name" value="Znf_FYVE"/>
</dbReference>
<keyword evidence="5 8" id="KW-0863">Zinc-finger</keyword>
<feature type="compositionally biased region" description="Polar residues" evidence="9">
    <location>
        <begin position="623"/>
        <end position="642"/>
    </location>
</feature>
<evidence type="ECO:0000256" key="1">
    <source>
        <dbReference type="ARBA" id="ARBA00004245"/>
    </source>
</evidence>
<keyword evidence="2" id="KW-0963">Cytoplasm</keyword>
<evidence type="ECO:0000313" key="14">
    <source>
        <dbReference type="Proteomes" id="UP001283361"/>
    </source>
</evidence>
<comment type="caution">
    <text evidence="13">The sequence shown here is derived from an EMBL/GenBank/DDBJ whole genome shotgun (WGS) entry which is preliminary data.</text>
</comment>
<dbReference type="Gene3D" id="2.30.29.30">
    <property type="entry name" value="Pleckstrin-homology domain (PH domain)/Phosphotyrosine-binding domain (PTB)"/>
    <property type="match status" value="2"/>
</dbReference>
<dbReference type="SUPFAM" id="SSF57903">
    <property type="entry name" value="FYVE/PHD zinc finger"/>
    <property type="match status" value="1"/>
</dbReference>
<dbReference type="InterPro" id="IPR013083">
    <property type="entry name" value="Znf_RING/FYVE/PHD"/>
</dbReference>
<proteinExistence type="predicted"/>
<evidence type="ECO:0000259" key="10">
    <source>
        <dbReference type="PROSITE" id="PS50003"/>
    </source>
</evidence>
<dbReference type="GO" id="GO:0005856">
    <property type="term" value="C:cytoskeleton"/>
    <property type="evidence" value="ECO:0007669"/>
    <property type="project" value="UniProtKB-SubCell"/>
</dbReference>
<dbReference type="InterPro" id="IPR035899">
    <property type="entry name" value="DBL_dom_sf"/>
</dbReference>
<keyword evidence="6" id="KW-0862">Zinc</keyword>
<evidence type="ECO:0000256" key="7">
    <source>
        <dbReference type="ARBA" id="ARBA00023212"/>
    </source>
</evidence>
<dbReference type="GO" id="GO:0008270">
    <property type="term" value="F:zinc ion binding"/>
    <property type="evidence" value="ECO:0007669"/>
    <property type="project" value="UniProtKB-KW"/>
</dbReference>
<feature type="domain" description="FYVE-type" evidence="12">
    <location>
        <begin position="1198"/>
        <end position="1257"/>
    </location>
</feature>
<feature type="compositionally biased region" description="Polar residues" evidence="9">
    <location>
        <begin position="497"/>
        <end position="525"/>
    </location>
</feature>
<dbReference type="SMART" id="SM00064">
    <property type="entry name" value="FYVE"/>
    <property type="match status" value="1"/>
</dbReference>
<evidence type="ECO:0000256" key="9">
    <source>
        <dbReference type="SAM" id="MobiDB-lite"/>
    </source>
</evidence>
<dbReference type="SMART" id="SM00233">
    <property type="entry name" value="PH"/>
    <property type="match status" value="1"/>
</dbReference>
<dbReference type="PROSITE" id="PS50010">
    <property type="entry name" value="DH_2"/>
    <property type="match status" value="1"/>
</dbReference>
<comment type="subcellular location">
    <subcellularLocation>
        <location evidence="1">Cytoplasm</location>
        <location evidence="1">Cytoskeleton</location>
    </subcellularLocation>
</comment>
<accession>A0AAE1CTH2</accession>
<dbReference type="PROSITE" id="PS50003">
    <property type="entry name" value="PH_DOMAIN"/>
    <property type="match status" value="1"/>
</dbReference>
<dbReference type="SUPFAM" id="SSF48065">
    <property type="entry name" value="DBL homology domain (DH-domain)"/>
    <property type="match status" value="1"/>
</dbReference>
<keyword evidence="3" id="KW-0344">Guanine-nucleotide releasing factor</keyword>
<dbReference type="Proteomes" id="UP001283361">
    <property type="component" value="Unassembled WGS sequence"/>
</dbReference>
<dbReference type="GO" id="GO:0007010">
    <property type="term" value="P:cytoskeleton organization"/>
    <property type="evidence" value="ECO:0007669"/>
    <property type="project" value="TreeGrafter"/>
</dbReference>
<evidence type="ECO:0000256" key="4">
    <source>
        <dbReference type="ARBA" id="ARBA00022723"/>
    </source>
</evidence>
<dbReference type="PANTHER" id="PTHR12673">
    <property type="entry name" value="FACIOGENITAL DYSPLASIA PROTEIN"/>
    <property type="match status" value="1"/>
</dbReference>
<feature type="domain" description="PH" evidence="10">
    <location>
        <begin position="1282"/>
        <end position="1379"/>
    </location>
</feature>
<dbReference type="PROSITE" id="PS50178">
    <property type="entry name" value="ZF_FYVE"/>
    <property type="match status" value="1"/>
</dbReference>
<feature type="region of interest" description="Disordered" evidence="9">
    <location>
        <begin position="701"/>
        <end position="754"/>
    </location>
</feature>
<reference evidence="13" key="1">
    <citation type="journal article" date="2023" name="G3 (Bethesda)">
        <title>A reference genome for the long-term kleptoplast-retaining sea slug Elysia crispata morphotype clarki.</title>
        <authorList>
            <person name="Eastman K.E."/>
            <person name="Pendleton A.L."/>
            <person name="Shaikh M.A."/>
            <person name="Suttiyut T."/>
            <person name="Ogas R."/>
            <person name="Tomko P."/>
            <person name="Gavelis G."/>
            <person name="Widhalm J.R."/>
            <person name="Wisecaver J.H."/>
        </authorList>
    </citation>
    <scope>NUCLEOTIDE SEQUENCE</scope>
    <source>
        <strain evidence="13">ECLA1</strain>
    </source>
</reference>
<dbReference type="InterPro" id="IPR000219">
    <property type="entry name" value="DH_dom"/>
</dbReference>
<sequence>MDDNRSILALGNYLLNCLTTHKLEKDEALNDANKYDRLQSLSCTGLLIHPSTPSLTAEYKGISSICGSILPKSKSRPEHSLKFSSSQTFSNNQHGLATDKNTQQGPELFKYQEFLTNPKQNVDQGFCNYGLFYLSSRDINVAQAYEKSDRPLSEILQQNQEADEKTASGLACKELRCPKTCTNWKAHCLHRSREISVPPFETNKFLNTCAVFPPSSRQLPPVLSHYFHENWSVSKPKECSLKDTLTVPNKLDLCLEKRDGSCLEAETTRAVNFSSQSHTPAQIVYCPVQFTNGNHFKSGQNIDRQVELTSNRPHEALLASDSCKKYCSFQQTQEFNNIHKPSLKPPVLSTSLSWGSPCVSTLTQFSQSNQPELKKHSENFCSSLRGAMAKGYVRAWAEQINQHGPPSGSSLQDESELGGSVQSLVKKLSQPNVETEWQSLASNGKEYSSNAAQKRVALPGNQDLSRYASESKIKNDLYQNLMKAADKKKGTLDLTKPSETVTGFCSPSYSQGNGQRKISPSSAKKNIQPEILKTLSKLNIECSPPSNVKPSEELKNSPSYRPRKYSEPPPWSPSVESQRQHCGSNQPVPPPASNSKLSPKSKPPVDYSRKPSINKTNLKRPSLPSQDLIPNTTQSEFQQQLSVVKRSASDNSSLSSPPSSPSSFSPQETSHDLVYKNFKSVNDEKSESKNVIAIDNDVFIPQSTSDASSPPQISVSHVTEDVPEPCAESSGSENPTLNPEPCLRLRPSPGRSSTFSAYRESVLKTIYDNSPPIDAADLFDSSWSDSDSFSNEFGNENDEDEVEEKAGDTTMVGSQEEDADGETPVPSPVVKTKEEKQAELENKRRHIVQEMLKTEKDYVARLHLLHHVFYFRLDKENRQHAILPADTLTTMFSNIKSIYTFHHDFLLQQMEEKVENWDKDPRIGHILQQNAPFLKMYSQYIANFDNAMKLIDQWTKKSSKFSNIIKAVQELPECGNLSLQHHMLEPIQRVPRYEMLIKDYMKTLPEDSPDMINTQAALDLVTKAATHSNWAIKKIELFRKLLDIYQNLKGVPLDFISPTREFVTQGPVIKIAARSGEKMPRQLFLFNDLILVCTQYNAILGTFNVRSQLEMDSIEIKRGNNMNIANTFRVNSKQKSVELLDEDQNGTSFGWEKKIIEQLALYKARKRFIKSEDTKEGIEDTSMPESWVGKTAPVWIQDDAATMCMLCQQAFNMMRRRHHCRACGKLCCGSCSNKKAPLQYNKGKIERVCVVCYDIIVNKQPASGADFMDKKKGLLQVKASEPALMSGYVHCSEDNGHSWHRMWIAAHKDFVLYSFKAHEDISAISCRPLPGHEVKQVWDIESRPQVFSLTHKHRVVSLFQPQNEKQLKRWMSVVGKLVQAELPDENQRQSTNSTTSNTSSDGDSSSRNGDSATIVTTTSISNTTITSSNSGSSQADSGFPGDDSGGGSGIDPDFETDPDQDHLFVKSDLLGDHEDADKISQYDNIDAVLPDDKNCSKA</sequence>
<dbReference type="EMBL" id="JAWDGP010006848">
    <property type="protein sequence ID" value="KAK3734448.1"/>
    <property type="molecule type" value="Genomic_DNA"/>
</dbReference>
<evidence type="ECO:0000313" key="13">
    <source>
        <dbReference type="EMBL" id="KAK3734448.1"/>
    </source>
</evidence>
<feature type="region of interest" description="Disordered" evidence="9">
    <location>
        <begin position="77"/>
        <end position="102"/>
    </location>
</feature>
<dbReference type="GO" id="GO:0005085">
    <property type="term" value="F:guanyl-nucleotide exchange factor activity"/>
    <property type="evidence" value="ECO:0007669"/>
    <property type="project" value="UniProtKB-KW"/>
</dbReference>
<keyword evidence="4" id="KW-0479">Metal-binding</keyword>
<feature type="domain" description="DH" evidence="11">
    <location>
        <begin position="843"/>
        <end position="1031"/>
    </location>
</feature>
<dbReference type="InterPro" id="IPR011993">
    <property type="entry name" value="PH-like_dom_sf"/>
</dbReference>
<dbReference type="Pfam" id="PF01363">
    <property type="entry name" value="FYVE"/>
    <property type="match status" value="1"/>
</dbReference>
<dbReference type="Pfam" id="PF00621">
    <property type="entry name" value="RhoGEF"/>
    <property type="match status" value="1"/>
</dbReference>
<dbReference type="GO" id="GO:0046847">
    <property type="term" value="P:filopodium assembly"/>
    <property type="evidence" value="ECO:0007669"/>
    <property type="project" value="TreeGrafter"/>
</dbReference>
<feature type="compositionally biased region" description="Polar residues" evidence="9">
    <location>
        <begin position="701"/>
        <end position="717"/>
    </location>
</feature>
<keyword evidence="7" id="KW-0206">Cytoskeleton</keyword>
<evidence type="ECO:0000256" key="8">
    <source>
        <dbReference type="PROSITE-ProRule" id="PRU00091"/>
    </source>
</evidence>
<dbReference type="InterPro" id="IPR051092">
    <property type="entry name" value="FYVE_RhoGEF_PH"/>
</dbReference>
<feature type="compositionally biased region" description="Low complexity" evidence="9">
    <location>
        <begin position="1388"/>
        <end position="1442"/>
    </location>
</feature>
<feature type="compositionally biased region" description="Polar residues" evidence="9">
    <location>
        <begin position="82"/>
        <end position="102"/>
    </location>
</feature>
<dbReference type="SMART" id="SM00325">
    <property type="entry name" value="RhoGEF"/>
    <property type="match status" value="1"/>
</dbReference>
<dbReference type="InterPro" id="IPR011011">
    <property type="entry name" value="Znf_FYVE_PHD"/>
</dbReference>
<evidence type="ECO:0000256" key="6">
    <source>
        <dbReference type="ARBA" id="ARBA00022833"/>
    </source>
</evidence>
<feature type="compositionally biased region" description="Low complexity" evidence="9">
    <location>
        <begin position="649"/>
        <end position="668"/>
    </location>
</feature>
<evidence type="ECO:0000259" key="12">
    <source>
        <dbReference type="PROSITE" id="PS50178"/>
    </source>
</evidence>
<feature type="region of interest" description="Disordered" evidence="9">
    <location>
        <begin position="785"/>
        <end position="838"/>
    </location>
</feature>
<feature type="region of interest" description="Disordered" evidence="9">
    <location>
        <begin position="494"/>
        <end position="527"/>
    </location>
</feature>
<feature type="region of interest" description="Disordered" evidence="9">
    <location>
        <begin position="1381"/>
        <end position="1462"/>
    </location>
</feature>
<dbReference type="CDD" id="cd00160">
    <property type="entry name" value="RhoGEF"/>
    <property type="match status" value="1"/>
</dbReference>
<keyword evidence="14" id="KW-1185">Reference proteome</keyword>
<organism evidence="13 14">
    <name type="scientific">Elysia crispata</name>
    <name type="common">lettuce slug</name>
    <dbReference type="NCBI Taxonomy" id="231223"/>
    <lineage>
        <taxon>Eukaryota</taxon>
        <taxon>Metazoa</taxon>
        <taxon>Spiralia</taxon>
        <taxon>Lophotrochozoa</taxon>
        <taxon>Mollusca</taxon>
        <taxon>Gastropoda</taxon>
        <taxon>Heterobranchia</taxon>
        <taxon>Euthyneura</taxon>
        <taxon>Panpulmonata</taxon>
        <taxon>Sacoglossa</taxon>
        <taxon>Placobranchoidea</taxon>
        <taxon>Plakobranchidae</taxon>
        <taxon>Elysia</taxon>
    </lineage>
</organism>
<evidence type="ECO:0000259" key="11">
    <source>
        <dbReference type="PROSITE" id="PS50010"/>
    </source>
</evidence>
<dbReference type="SUPFAM" id="SSF50729">
    <property type="entry name" value="PH domain-like"/>
    <property type="match status" value="2"/>
</dbReference>